<dbReference type="Proteomes" id="UP000238523">
    <property type="component" value="Plasmid pRLN2"/>
</dbReference>
<proteinExistence type="predicted"/>
<evidence type="ECO:0000313" key="1">
    <source>
        <dbReference type="EMBL" id="AUW46678.1"/>
    </source>
</evidence>
<organism evidence="1 2">
    <name type="scientific">Rhizobium leguminosarum</name>
    <dbReference type="NCBI Taxonomy" id="384"/>
    <lineage>
        <taxon>Bacteria</taxon>
        <taxon>Pseudomonadati</taxon>
        <taxon>Pseudomonadota</taxon>
        <taxon>Alphaproteobacteria</taxon>
        <taxon>Hyphomicrobiales</taxon>
        <taxon>Rhizobiaceae</taxon>
        <taxon>Rhizobium/Agrobacterium group</taxon>
        <taxon>Rhizobium</taxon>
    </lineage>
</organism>
<dbReference type="EMBL" id="CP025014">
    <property type="protein sequence ID" value="AUW46678.1"/>
    <property type="molecule type" value="Genomic_DNA"/>
</dbReference>
<gene>
    <name evidence="1" type="ORF">CUJ84_pRLN2000133</name>
</gene>
<geneLocation type="plasmid" evidence="2">
    <name>prln2</name>
</geneLocation>
<name>A0A2K9ZEN6_RHILE</name>
<sequence length="71" mass="8111">MGERRDPRLLDRLTSARNAARVLERVGIEELASPVSCLTLKPGFRSKAISAHVQKEPKGRLWDINPQYRKK</sequence>
<dbReference type="AlphaFoldDB" id="A0A2K9ZEN6"/>
<accession>A0A2K9ZEN6</accession>
<evidence type="ECO:0000313" key="2">
    <source>
        <dbReference type="Proteomes" id="UP000238523"/>
    </source>
</evidence>
<protein>
    <submittedName>
        <fullName evidence="1">Uncharacterized protein</fullName>
    </submittedName>
</protein>
<reference evidence="1 2" key="1">
    <citation type="submission" date="2017-11" db="EMBL/GenBank/DDBJ databases">
        <title>Complete genome of Rhizobium leguminosarum Norway, an ineffective micro-symbiont.</title>
        <authorList>
            <person name="Hoffrichter A."/>
            <person name="Liang J."/>
            <person name="Brachmann A."/>
            <person name="Marin M."/>
        </authorList>
    </citation>
    <scope>NUCLEOTIDE SEQUENCE [LARGE SCALE GENOMIC DNA]</scope>
    <source>
        <strain evidence="1 2">Norway</strain>
        <plasmid evidence="2">Plasmid prln2</plasmid>
    </source>
</reference>
<keyword evidence="1" id="KW-0614">Plasmid</keyword>